<evidence type="ECO:0000313" key="2">
    <source>
        <dbReference type="EMBL" id="SVC40670.1"/>
    </source>
</evidence>
<dbReference type="Pfam" id="PF02632">
    <property type="entry name" value="BioY"/>
    <property type="match status" value="1"/>
</dbReference>
<feature type="transmembrane region" description="Helical" evidence="1">
    <location>
        <begin position="77"/>
        <end position="100"/>
    </location>
</feature>
<dbReference type="GO" id="GO:0015225">
    <property type="term" value="F:biotin transmembrane transporter activity"/>
    <property type="evidence" value="ECO:0007669"/>
    <property type="project" value="InterPro"/>
</dbReference>
<dbReference type="PANTHER" id="PTHR34295">
    <property type="entry name" value="BIOTIN TRANSPORTER BIOY"/>
    <property type="match status" value="1"/>
</dbReference>
<dbReference type="PANTHER" id="PTHR34295:SF1">
    <property type="entry name" value="BIOTIN TRANSPORTER BIOY"/>
    <property type="match status" value="1"/>
</dbReference>
<dbReference type="EMBL" id="UINC01089509">
    <property type="protein sequence ID" value="SVC40670.1"/>
    <property type="molecule type" value="Genomic_DNA"/>
</dbReference>
<dbReference type="GO" id="GO:0005886">
    <property type="term" value="C:plasma membrane"/>
    <property type="evidence" value="ECO:0007669"/>
    <property type="project" value="InterPro"/>
</dbReference>
<dbReference type="PIRSF" id="PIRSF016661">
    <property type="entry name" value="BioY"/>
    <property type="match status" value="1"/>
</dbReference>
<dbReference type="Gene3D" id="1.10.1760.20">
    <property type="match status" value="1"/>
</dbReference>
<reference evidence="2" key="1">
    <citation type="submission" date="2018-05" db="EMBL/GenBank/DDBJ databases">
        <authorList>
            <person name="Lanie J.A."/>
            <person name="Ng W.-L."/>
            <person name="Kazmierczak K.M."/>
            <person name="Andrzejewski T.M."/>
            <person name="Davidsen T.M."/>
            <person name="Wayne K.J."/>
            <person name="Tettelin H."/>
            <person name="Glass J.I."/>
            <person name="Rusch D."/>
            <person name="Podicherti R."/>
            <person name="Tsui H.-C.T."/>
            <person name="Winkler M.E."/>
        </authorList>
    </citation>
    <scope>NUCLEOTIDE SEQUENCE</scope>
</reference>
<sequence>MSKSVGTLTSRAFPDFVADRLGRKSVWVMSFVVGTSLGAQVAVPLPITPVPITLQPLFVILAGAMLGPRLGSVSMGLYVTLGMLGAPVFSNGAGGLAWLFGPTGGYLLASPAAAFVAGWIAGNRGKMLRTLCGLSGGLLTMYAGGFGWLVVLTGQPFTEAFALGIAPFLVGDVVKVCLAWGIIQTCCSTGFDRL</sequence>
<accession>A0A382LVL9</accession>
<organism evidence="2">
    <name type="scientific">marine metagenome</name>
    <dbReference type="NCBI Taxonomy" id="408172"/>
    <lineage>
        <taxon>unclassified sequences</taxon>
        <taxon>metagenomes</taxon>
        <taxon>ecological metagenomes</taxon>
    </lineage>
</organism>
<keyword evidence="1" id="KW-1133">Transmembrane helix</keyword>
<proteinExistence type="predicted"/>
<feature type="transmembrane region" description="Helical" evidence="1">
    <location>
        <begin position="134"/>
        <end position="154"/>
    </location>
</feature>
<dbReference type="InterPro" id="IPR003784">
    <property type="entry name" value="BioY"/>
</dbReference>
<protein>
    <recommendedName>
        <fullName evidence="3">Biotin transporter</fullName>
    </recommendedName>
</protein>
<feature type="transmembrane region" description="Helical" evidence="1">
    <location>
        <begin position="106"/>
        <end position="122"/>
    </location>
</feature>
<keyword evidence="1" id="KW-0472">Membrane</keyword>
<dbReference type="AlphaFoldDB" id="A0A382LVL9"/>
<gene>
    <name evidence="2" type="ORF">METZ01_LOCUS293524</name>
</gene>
<name>A0A382LVL9_9ZZZZ</name>
<evidence type="ECO:0000256" key="1">
    <source>
        <dbReference type="SAM" id="Phobius"/>
    </source>
</evidence>
<evidence type="ECO:0008006" key="3">
    <source>
        <dbReference type="Google" id="ProtNLM"/>
    </source>
</evidence>
<keyword evidence="1" id="KW-0812">Transmembrane</keyword>
<feature type="transmembrane region" description="Helical" evidence="1">
    <location>
        <begin position="160"/>
        <end position="183"/>
    </location>
</feature>